<dbReference type="Pfam" id="PF14063">
    <property type="entry name" value="DUF4254"/>
    <property type="match status" value="1"/>
</dbReference>
<comment type="caution">
    <text evidence="1">The sequence shown here is derived from an EMBL/GenBank/DDBJ whole genome shotgun (WGS) entry which is preliminary data.</text>
</comment>
<organism evidence="1 2">
    <name type="scientific">Hydromonas duriensis</name>
    <dbReference type="NCBI Taxonomy" id="1527608"/>
    <lineage>
        <taxon>Bacteria</taxon>
        <taxon>Pseudomonadati</taxon>
        <taxon>Pseudomonadota</taxon>
        <taxon>Betaproteobacteria</taxon>
        <taxon>Burkholderiales</taxon>
        <taxon>Burkholderiaceae</taxon>
        <taxon>Hydromonas</taxon>
    </lineage>
</organism>
<accession>A0A4R6Y7I1</accession>
<dbReference type="AlphaFoldDB" id="A0A4R6Y7I1"/>
<name>A0A4R6Y7I1_9BURK</name>
<gene>
    <name evidence="1" type="ORF">DFR44_11154</name>
</gene>
<keyword evidence="2" id="KW-1185">Reference proteome</keyword>
<dbReference type="EMBL" id="SNZE01000011">
    <property type="protein sequence ID" value="TDR31290.1"/>
    <property type="molecule type" value="Genomic_DNA"/>
</dbReference>
<protein>
    <submittedName>
        <fullName evidence="1">Uncharacterized protein DUF4254</fullName>
    </submittedName>
</protein>
<dbReference type="InterPro" id="IPR025350">
    <property type="entry name" value="DUF4254"/>
</dbReference>
<sequence>MSADTFFADIKAQHVMAYHDAALNKADFTSAPPQFNQGVWAWIEANHFNNASLWAEEDLARRTTVSSDEIAQNKRRIDGFNQARNDATERVDEEILVRMPDLGDKRATARLNSETAGAMVDRMSIMSLKIKAMRAQTVRTDVDAEHIAKCTSKLNTLIEQRQDLGGCLDTLIADMRDGRAYYKIYRQFKMYNDATLNPELVKESK</sequence>
<evidence type="ECO:0000313" key="1">
    <source>
        <dbReference type="EMBL" id="TDR31290.1"/>
    </source>
</evidence>
<proteinExistence type="predicted"/>
<dbReference type="Proteomes" id="UP000294480">
    <property type="component" value="Unassembled WGS sequence"/>
</dbReference>
<evidence type="ECO:0000313" key="2">
    <source>
        <dbReference type="Proteomes" id="UP000294480"/>
    </source>
</evidence>
<dbReference type="RefSeq" id="WP_246012070.1">
    <property type="nucleotide sequence ID" value="NZ_SNZE01000011.1"/>
</dbReference>
<reference evidence="1 2" key="1">
    <citation type="submission" date="2019-03" db="EMBL/GenBank/DDBJ databases">
        <title>Genomic Encyclopedia of Type Strains, Phase IV (KMG-IV): sequencing the most valuable type-strain genomes for metagenomic binning, comparative biology and taxonomic classification.</title>
        <authorList>
            <person name="Goeker M."/>
        </authorList>
    </citation>
    <scope>NUCLEOTIDE SEQUENCE [LARGE SCALE GENOMIC DNA]</scope>
    <source>
        <strain evidence="1 2">DSM 102852</strain>
    </source>
</reference>